<dbReference type="InterPro" id="IPR058533">
    <property type="entry name" value="Cation_efflux_TM"/>
</dbReference>
<dbReference type="SUPFAM" id="SSF161111">
    <property type="entry name" value="Cation efflux protein transmembrane domain-like"/>
    <property type="match status" value="1"/>
</dbReference>
<feature type="transmembrane region" description="Helical" evidence="6">
    <location>
        <begin position="158"/>
        <end position="182"/>
    </location>
</feature>
<keyword evidence="5 6" id="KW-0472">Membrane</keyword>
<sequence length="313" mass="33806">MAAGGSNIAIYGAIGANTLIAISKFVAAFFTGSSAMLAEGIHSLVDTGNGLLLLLGIKKSKQKPDKMHPFGYGKEVYFWSFVVSILIFALGGGFAIYEGIHALQDPHVIEDPTWNYIVLGAAILFEGTALFLALKTFNKSRAKSGNLLTSIARSKDAATFAVIIEDTAAVAGLSIALIGVFLSQQLQNPYIDGASSVIIGVLLLVVAIFLAKESKGLLLGESAKPEVISEIEKIMDQNINVKEWSLPQTMHFGPENILLIIEIDLIDDLNLEQAEKTMESLRLEIKQKQPGINQVYIQTTNNIRKNILGETSE</sequence>
<comment type="caution">
    <text evidence="8">The sequence shown here is derived from an EMBL/GenBank/DDBJ whole genome shotgun (WGS) entry which is preliminary data.</text>
</comment>
<dbReference type="Gene3D" id="3.30.70.1350">
    <property type="entry name" value="Cation efflux protein, cytoplasmic domain"/>
    <property type="match status" value="1"/>
</dbReference>
<dbReference type="InterPro" id="IPR002524">
    <property type="entry name" value="Cation_efflux"/>
</dbReference>
<keyword evidence="2" id="KW-0813">Transport</keyword>
<evidence type="ECO:0000256" key="2">
    <source>
        <dbReference type="ARBA" id="ARBA00022448"/>
    </source>
</evidence>
<evidence type="ECO:0000256" key="6">
    <source>
        <dbReference type="SAM" id="Phobius"/>
    </source>
</evidence>
<dbReference type="NCBIfam" id="TIGR01297">
    <property type="entry name" value="CDF"/>
    <property type="match status" value="1"/>
</dbReference>
<dbReference type="PANTHER" id="PTHR13414:SF9">
    <property type="entry name" value="PROTON-COUPLED ZINC ANTIPORTER SLC30A9, MITOCHONDRIAL"/>
    <property type="match status" value="1"/>
</dbReference>
<feature type="transmembrane region" description="Helical" evidence="6">
    <location>
        <begin position="194"/>
        <end position="211"/>
    </location>
</feature>
<keyword evidence="9" id="KW-1185">Reference proteome</keyword>
<dbReference type="Gene3D" id="1.20.1510.10">
    <property type="entry name" value="Cation efflux protein transmembrane domain"/>
    <property type="match status" value="1"/>
</dbReference>
<evidence type="ECO:0000256" key="1">
    <source>
        <dbReference type="ARBA" id="ARBA00004141"/>
    </source>
</evidence>
<organism evidence="8 9">
    <name type="scientific">Autumnicola musiva</name>
    <dbReference type="NCBI Taxonomy" id="3075589"/>
    <lineage>
        <taxon>Bacteria</taxon>
        <taxon>Pseudomonadati</taxon>
        <taxon>Bacteroidota</taxon>
        <taxon>Flavobacteriia</taxon>
        <taxon>Flavobacteriales</taxon>
        <taxon>Flavobacteriaceae</taxon>
        <taxon>Autumnicola</taxon>
    </lineage>
</organism>
<keyword evidence="4 6" id="KW-1133">Transmembrane helix</keyword>
<dbReference type="PANTHER" id="PTHR13414">
    <property type="entry name" value="HUEL-CATION TRANSPORTER"/>
    <property type="match status" value="1"/>
</dbReference>
<comment type="subcellular location">
    <subcellularLocation>
        <location evidence="1">Membrane</location>
        <topology evidence="1">Multi-pass membrane protein</topology>
    </subcellularLocation>
</comment>
<dbReference type="Pfam" id="PF01545">
    <property type="entry name" value="Cation_efflux"/>
    <property type="match status" value="1"/>
</dbReference>
<dbReference type="InterPro" id="IPR027469">
    <property type="entry name" value="Cation_efflux_TMD_sf"/>
</dbReference>
<dbReference type="RefSeq" id="WP_311503358.1">
    <property type="nucleotide sequence ID" value="NZ_JAVRHK010000006.1"/>
</dbReference>
<name>A0ABU3D6K3_9FLAO</name>
<gene>
    <name evidence="8" type="ORF">RM539_10515</name>
</gene>
<feature type="transmembrane region" description="Helical" evidence="6">
    <location>
        <begin position="117"/>
        <end position="137"/>
    </location>
</feature>
<reference evidence="8 9" key="1">
    <citation type="submission" date="2023-09" db="EMBL/GenBank/DDBJ databases">
        <authorList>
            <person name="Rey-Velasco X."/>
        </authorList>
    </citation>
    <scope>NUCLEOTIDE SEQUENCE [LARGE SCALE GENOMIC DNA]</scope>
    <source>
        <strain evidence="8 9">F117</strain>
    </source>
</reference>
<evidence type="ECO:0000256" key="3">
    <source>
        <dbReference type="ARBA" id="ARBA00022692"/>
    </source>
</evidence>
<proteinExistence type="predicted"/>
<dbReference type="EMBL" id="JAVRHK010000006">
    <property type="protein sequence ID" value="MDT0677014.1"/>
    <property type="molecule type" value="Genomic_DNA"/>
</dbReference>
<dbReference type="InterPro" id="IPR040177">
    <property type="entry name" value="SLC30A9"/>
</dbReference>
<dbReference type="Proteomes" id="UP001262582">
    <property type="component" value="Unassembled WGS sequence"/>
</dbReference>
<protein>
    <submittedName>
        <fullName evidence="8">Cation diffusion facilitator family transporter</fullName>
    </submittedName>
</protein>
<feature type="transmembrane region" description="Helical" evidence="6">
    <location>
        <begin position="36"/>
        <end position="55"/>
    </location>
</feature>
<accession>A0ABU3D6K3</accession>
<evidence type="ECO:0000259" key="7">
    <source>
        <dbReference type="Pfam" id="PF01545"/>
    </source>
</evidence>
<keyword evidence="3 6" id="KW-0812">Transmembrane</keyword>
<evidence type="ECO:0000313" key="8">
    <source>
        <dbReference type="EMBL" id="MDT0677014.1"/>
    </source>
</evidence>
<evidence type="ECO:0000313" key="9">
    <source>
        <dbReference type="Proteomes" id="UP001262582"/>
    </source>
</evidence>
<dbReference type="InterPro" id="IPR036837">
    <property type="entry name" value="Cation_efflux_CTD_sf"/>
</dbReference>
<evidence type="ECO:0000256" key="4">
    <source>
        <dbReference type="ARBA" id="ARBA00022989"/>
    </source>
</evidence>
<evidence type="ECO:0000256" key="5">
    <source>
        <dbReference type="ARBA" id="ARBA00023136"/>
    </source>
</evidence>
<feature type="transmembrane region" description="Helical" evidence="6">
    <location>
        <begin position="76"/>
        <end position="97"/>
    </location>
</feature>
<feature type="transmembrane region" description="Helical" evidence="6">
    <location>
        <begin position="9"/>
        <end position="30"/>
    </location>
</feature>
<feature type="domain" description="Cation efflux protein transmembrane" evidence="7">
    <location>
        <begin position="13"/>
        <end position="219"/>
    </location>
</feature>